<dbReference type="InterPro" id="IPR003675">
    <property type="entry name" value="Rce1/LyrA-like_dom"/>
</dbReference>
<evidence type="ECO:0000313" key="5">
    <source>
        <dbReference type="Proteomes" id="UP000015268"/>
    </source>
</evidence>
<accession>A0AB33AJB1</accession>
<dbReference type="PANTHER" id="PTHR36435:SF1">
    <property type="entry name" value="CAAX AMINO TERMINAL PROTEASE FAMILY PROTEIN"/>
    <property type="match status" value="1"/>
</dbReference>
<proteinExistence type="inferred from homology"/>
<feature type="transmembrane region" description="Helical" evidence="2">
    <location>
        <begin position="173"/>
        <end position="190"/>
    </location>
</feature>
<dbReference type="PANTHER" id="PTHR36435">
    <property type="entry name" value="SLR1288 PROTEIN"/>
    <property type="match status" value="1"/>
</dbReference>
<evidence type="ECO:0000259" key="3">
    <source>
        <dbReference type="Pfam" id="PF02517"/>
    </source>
</evidence>
<gene>
    <name evidence="4" type="ORF">KE3_0061</name>
</gene>
<feature type="transmembrane region" description="Helical" evidence="2">
    <location>
        <begin position="121"/>
        <end position="141"/>
    </location>
</feature>
<dbReference type="InterPro" id="IPR052710">
    <property type="entry name" value="CAAX_protease"/>
</dbReference>
<evidence type="ECO:0000256" key="1">
    <source>
        <dbReference type="ARBA" id="ARBA00009067"/>
    </source>
</evidence>
<dbReference type="EMBL" id="CP003025">
    <property type="protein sequence ID" value="AGS04652.1"/>
    <property type="molecule type" value="Genomic_DNA"/>
</dbReference>
<keyword evidence="2" id="KW-0812">Transmembrane</keyword>
<comment type="similarity">
    <text evidence="1">Belongs to the UPF0177 family.</text>
</comment>
<name>A0AB33AJB1_9STRE</name>
<evidence type="ECO:0000313" key="4">
    <source>
        <dbReference type="EMBL" id="AGS04652.1"/>
    </source>
</evidence>
<evidence type="ECO:0000256" key="2">
    <source>
        <dbReference type="SAM" id="Phobius"/>
    </source>
</evidence>
<reference evidence="4 5" key="1">
    <citation type="journal article" date="2013" name="BMC Microbiol.">
        <title>Dynamics of fecal microbial communities in children with diarrhea of unknown etiology and genomic analysis of associated Streptococcus lutetiensis.</title>
        <authorList>
            <person name="Jin D."/>
            <person name="Chen C."/>
            <person name="Li L."/>
            <person name="Lu S."/>
            <person name="Li Z."/>
            <person name="Zhou Z."/>
            <person name="Jing H."/>
            <person name="Xu Y."/>
            <person name="Du P."/>
            <person name="Wang H."/>
            <person name="Xiong Y."/>
            <person name="Zheng H."/>
            <person name="Bai X."/>
            <person name="Sun H."/>
            <person name="Wang L."/>
            <person name="Ye C."/>
            <person name="Gottschalk M."/>
            <person name="Xu J."/>
        </authorList>
    </citation>
    <scope>NUCLEOTIDE SEQUENCE [LARGE SCALE GENOMIC DNA]</scope>
    <source>
        <strain evidence="4 5">033</strain>
    </source>
</reference>
<dbReference type="KEGG" id="slu:KE3_0061"/>
<dbReference type="Pfam" id="PF02517">
    <property type="entry name" value="Rce1-like"/>
    <property type="match status" value="1"/>
</dbReference>
<dbReference type="GO" id="GO:0004175">
    <property type="term" value="F:endopeptidase activity"/>
    <property type="evidence" value="ECO:0007669"/>
    <property type="project" value="UniProtKB-ARBA"/>
</dbReference>
<keyword evidence="5" id="KW-1185">Reference proteome</keyword>
<feature type="transmembrane region" description="Helical" evidence="2">
    <location>
        <begin position="148"/>
        <end position="167"/>
    </location>
</feature>
<feature type="transmembrane region" description="Helical" evidence="2">
    <location>
        <begin position="12"/>
        <end position="33"/>
    </location>
</feature>
<dbReference type="GO" id="GO:0080120">
    <property type="term" value="P:CAAX-box protein maturation"/>
    <property type="evidence" value="ECO:0007669"/>
    <property type="project" value="UniProtKB-ARBA"/>
</dbReference>
<keyword evidence="2" id="KW-0472">Membrane</keyword>
<feature type="transmembrane region" description="Helical" evidence="2">
    <location>
        <begin position="81"/>
        <end position="101"/>
    </location>
</feature>
<sequence length="216" mass="23937">MGEILMKKLVSFFKYLGLAVGVIFLEQLPVAFLRKNQPFWQILMLILAFLVVTLVTVLIAKRLGFLNHASQLLTRGAWKSIFMGFLVMIPVRMLGGITLVLEHGTKANTLNQSVIENLGMSPALLFVMTVVAAPIVEEFVFRGLIVKQAFHFSKLGVLVSSLLFGALHMPTDLGSWILYGGMGLVLAMIYRKTQKLEFSIAVHALNNFLGVLSMIL</sequence>
<dbReference type="Proteomes" id="UP000015268">
    <property type="component" value="Chromosome"/>
</dbReference>
<feature type="transmembrane region" description="Helical" evidence="2">
    <location>
        <begin position="39"/>
        <end position="60"/>
    </location>
</feature>
<feature type="domain" description="CAAX prenyl protease 2/Lysostaphin resistance protein A-like" evidence="3">
    <location>
        <begin position="122"/>
        <end position="209"/>
    </location>
</feature>
<organism evidence="4 5">
    <name type="scientific">Streptococcus lutetiensis 033</name>
    <dbReference type="NCBI Taxonomy" id="1076934"/>
    <lineage>
        <taxon>Bacteria</taxon>
        <taxon>Bacillati</taxon>
        <taxon>Bacillota</taxon>
        <taxon>Bacilli</taxon>
        <taxon>Lactobacillales</taxon>
        <taxon>Streptococcaceae</taxon>
        <taxon>Streptococcus</taxon>
    </lineage>
</organism>
<keyword evidence="2" id="KW-1133">Transmembrane helix</keyword>
<dbReference type="AlphaFoldDB" id="A0AB33AJB1"/>
<protein>
    <recommendedName>
        <fullName evidence="3">CAAX prenyl protease 2/Lysostaphin resistance protein A-like domain-containing protein</fullName>
    </recommendedName>
</protein>